<gene>
    <name evidence="1" type="ORF">NCTC10911_00960</name>
</gene>
<name>A0A0E8EYI3_BORPT</name>
<evidence type="ECO:0000313" key="2">
    <source>
        <dbReference type="Proteomes" id="UP000255014"/>
    </source>
</evidence>
<organism evidence="1 2">
    <name type="scientific">Bordetella pertussis</name>
    <dbReference type="NCBI Taxonomy" id="520"/>
    <lineage>
        <taxon>Bacteria</taxon>
        <taxon>Pseudomonadati</taxon>
        <taxon>Pseudomonadota</taxon>
        <taxon>Betaproteobacteria</taxon>
        <taxon>Burkholderiales</taxon>
        <taxon>Alcaligenaceae</taxon>
        <taxon>Bordetella</taxon>
    </lineage>
</organism>
<dbReference type="EMBL" id="UFTT01000002">
    <property type="protein sequence ID" value="SUV63947.1"/>
    <property type="molecule type" value="Genomic_DNA"/>
</dbReference>
<sequence length="52" mass="5592">MAATFAAMEFVVEYGLARAAHKVRPFLQRAGRRFNKTCGGMFAAMGIALPGT</sequence>
<proteinExistence type="predicted"/>
<dbReference type="Proteomes" id="UP000255014">
    <property type="component" value="Unassembled WGS sequence"/>
</dbReference>
<reference evidence="1 2" key="1">
    <citation type="submission" date="2018-06" db="EMBL/GenBank/DDBJ databases">
        <authorList>
            <consortium name="Pathogen Informatics"/>
            <person name="Doyle S."/>
        </authorList>
    </citation>
    <scope>NUCLEOTIDE SEQUENCE [LARGE SCALE GENOMIC DNA]</scope>
    <source>
        <strain evidence="1 2">NCTC10911</strain>
    </source>
</reference>
<evidence type="ECO:0000313" key="1">
    <source>
        <dbReference type="EMBL" id="SUV63947.1"/>
    </source>
</evidence>
<accession>A0A0E8EYI3</accession>
<protein>
    <submittedName>
        <fullName evidence="1">Uncharacterized protein</fullName>
    </submittedName>
</protein>
<dbReference type="AlphaFoldDB" id="A0A0E8EYI3"/>